<dbReference type="STRING" id="1157490.EL26_04385"/>
<feature type="binding site" evidence="8">
    <location>
        <position position="6"/>
    </location>
    <ligand>
        <name>Mg(2+)</name>
        <dbReference type="ChEBI" id="CHEBI:18420"/>
    </ligand>
</feature>
<feature type="binding site" evidence="8">
    <location>
        <position position="51"/>
    </location>
    <ligand>
        <name>Mg(2+)</name>
        <dbReference type="ChEBI" id="CHEBI:18420"/>
    </ligand>
</feature>
<dbReference type="eggNOG" id="COG0736">
    <property type="taxonomic scope" value="Bacteria"/>
</dbReference>
<keyword evidence="7 8" id="KW-0275">Fatty acid biosynthesis</keyword>
<dbReference type="SUPFAM" id="SSF56214">
    <property type="entry name" value="4'-phosphopantetheinyl transferase"/>
    <property type="match status" value="1"/>
</dbReference>
<accession>A0A074LUQ7</accession>
<dbReference type="Pfam" id="PF01648">
    <property type="entry name" value="ACPS"/>
    <property type="match status" value="1"/>
</dbReference>
<evidence type="ECO:0000256" key="5">
    <source>
        <dbReference type="ARBA" id="ARBA00022842"/>
    </source>
</evidence>
<evidence type="ECO:0000313" key="11">
    <source>
        <dbReference type="Proteomes" id="UP000027931"/>
    </source>
</evidence>
<reference evidence="10 11" key="1">
    <citation type="journal article" date="2013" name="Int. J. Syst. Evol. Microbiol.">
        <title>Tumebacillus flagellatus sp. nov., an alpha-amylase/pullulanase-producing bacterium isolated from cassava wastewater.</title>
        <authorList>
            <person name="Wang Q."/>
            <person name="Xie N."/>
            <person name="Qin Y."/>
            <person name="Shen N."/>
            <person name="Zhu J."/>
            <person name="Mi H."/>
            <person name="Huang R."/>
        </authorList>
    </citation>
    <scope>NUCLEOTIDE SEQUENCE [LARGE SCALE GENOMIC DNA]</scope>
    <source>
        <strain evidence="10 11">GST4</strain>
    </source>
</reference>
<dbReference type="NCBIfam" id="TIGR00556">
    <property type="entry name" value="pantethn_trn"/>
    <property type="match status" value="1"/>
</dbReference>
<dbReference type="EMBL" id="JMIR01000004">
    <property type="protein sequence ID" value="KEO84350.1"/>
    <property type="molecule type" value="Genomic_DNA"/>
</dbReference>
<evidence type="ECO:0000256" key="6">
    <source>
        <dbReference type="ARBA" id="ARBA00023098"/>
    </source>
</evidence>
<dbReference type="HAMAP" id="MF_00101">
    <property type="entry name" value="AcpS"/>
    <property type="match status" value="1"/>
</dbReference>
<dbReference type="GO" id="GO:0006633">
    <property type="term" value="P:fatty acid biosynthetic process"/>
    <property type="evidence" value="ECO:0007669"/>
    <property type="project" value="UniProtKB-UniRule"/>
</dbReference>
<evidence type="ECO:0000256" key="4">
    <source>
        <dbReference type="ARBA" id="ARBA00022832"/>
    </source>
</evidence>
<dbReference type="EC" id="2.7.8.7" evidence="8"/>
<dbReference type="Gene3D" id="3.90.470.20">
    <property type="entry name" value="4'-phosphopantetheinyl transferase domain"/>
    <property type="match status" value="1"/>
</dbReference>
<evidence type="ECO:0000256" key="1">
    <source>
        <dbReference type="ARBA" id="ARBA00022516"/>
    </source>
</evidence>
<proteinExistence type="inferred from homology"/>
<keyword evidence="6 8" id="KW-0443">Lipid metabolism</keyword>
<feature type="domain" description="4'-phosphopantetheinyl transferase" evidence="9">
    <location>
        <begin position="3"/>
        <end position="114"/>
    </location>
</feature>
<dbReference type="InterPro" id="IPR004568">
    <property type="entry name" value="Ppantetheine-prot_Trfase_dom"/>
</dbReference>
<evidence type="ECO:0000313" key="10">
    <source>
        <dbReference type="EMBL" id="KEO84350.1"/>
    </source>
</evidence>
<evidence type="ECO:0000256" key="8">
    <source>
        <dbReference type="HAMAP-Rule" id="MF_00101"/>
    </source>
</evidence>
<dbReference type="GO" id="GO:0000287">
    <property type="term" value="F:magnesium ion binding"/>
    <property type="evidence" value="ECO:0007669"/>
    <property type="project" value="UniProtKB-UniRule"/>
</dbReference>
<keyword evidence="4 8" id="KW-0276">Fatty acid metabolism</keyword>
<dbReference type="InterPro" id="IPR037143">
    <property type="entry name" value="4-PPantetheinyl_Trfase_dom_sf"/>
</dbReference>
<comment type="cofactor">
    <cofactor evidence="8">
        <name>Mg(2+)</name>
        <dbReference type="ChEBI" id="CHEBI:18420"/>
    </cofactor>
</comment>
<keyword evidence="5 8" id="KW-0460">Magnesium</keyword>
<dbReference type="GO" id="GO:0005737">
    <property type="term" value="C:cytoplasm"/>
    <property type="evidence" value="ECO:0007669"/>
    <property type="project" value="UniProtKB-SubCell"/>
</dbReference>
<dbReference type="GO" id="GO:0008897">
    <property type="term" value="F:holo-[acyl-carrier-protein] synthase activity"/>
    <property type="evidence" value="ECO:0007669"/>
    <property type="project" value="UniProtKB-UniRule"/>
</dbReference>
<comment type="similarity">
    <text evidence="8">Belongs to the P-Pant transferase superfamily. AcpS family.</text>
</comment>
<comment type="subcellular location">
    <subcellularLocation>
        <location evidence="8">Cytoplasm</location>
    </subcellularLocation>
</comment>
<protein>
    <recommendedName>
        <fullName evidence="8">Holo-[acyl-carrier-protein] synthase</fullName>
        <shortName evidence="8">Holo-ACP synthase</shortName>
        <ecNumber evidence="8">2.7.8.7</ecNumber>
    </recommendedName>
    <alternativeName>
        <fullName evidence="8">4'-phosphopantetheinyl transferase AcpS</fullName>
    </alternativeName>
</protein>
<dbReference type="InterPro" id="IPR002582">
    <property type="entry name" value="ACPS"/>
</dbReference>
<evidence type="ECO:0000259" key="9">
    <source>
        <dbReference type="Pfam" id="PF01648"/>
    </source>
</evidence>
<comment type="caution">
    <text evidence="10">The sequence shown here is derived from an EMBL/GenBank/DDBJ whole genome shotgun (WGS) entry which is preliminary data.</text>
</comment>
<evidence type="ECO:0000256" key="7">
    <source>
        <dbReference type="ARBA" id="ARBA00023160"/>
    </source>
</evidence>
<dbReference type="OrthoDB" id="517356at2"/>
<comment type="catalytic activity">
    <reaction evidence="8">
        <text>apo-[ACP] + CoA = holo-[ACP] + adenosine 3',5'-bisphosphate + H(+)</text>
        <dbReference type="Rhea" id="RHEA:12068"/>
        <dbReference type="Rhea" id="RHEA-COMP:9685"/>
        <dbReference type="Rhea" id="RHEA-COMP:9690"/>
        <dbReference type="ChEBI" id="CHEBI:15378"/>
        <dbReference type="ChEBI" id="CHEBI:29999"/>
        <dbReference type="ChEBI" id="CHEBI:57287"/>
        <dbReference type="ChEBI" id="CHEBI:58343"/>
        <dbReference type="ChEBI" id="CHEBI:64479"/>
        <dbReference type="EC" id="2.7.8.7"/>
    </reaction>
</comment>
<keyword evidence="1 8" id="KW-0444">Lipid biosynthesis</keyword>
<keyword evidence="3 8" id="KW-0479">Metal-binding</keyword>
<keyword evidence="11" id="KW-1185">Reference proteome</keyword>
<evidence type="ECO:0000256" key="3">
    <source>
        <dbReference type="ARBA" id="ARBA00022723"/>
    </source>
</evidence>
<dbReference type="Proteomes" id="UP000027931">
    <property type="component" value="Unassembled WGS sequence"/>
</dbReference>
<keyword evidence="8" id="KW-0963">Cytoplasm</keyword>
<organism evidence="10 11">
    <name type="scientific">Tumebacillus flagellatus</name>
    <dbReference type="NCBI Taxonomy" id="1157490"/>
    <lineage>
        <taxon>Bacteria</taxon>
        <taxon>Bacillati</taxon>
        <taxon>Bacillota</taxon>
        <taxon>Bacilli</taxon>
        <taxon>Bacillales</taxon>
        <taxon>Alicyclobacillaceae</taxon>
        <taxon>Tumebacillus</taxon>
    </lineage>
</organism>
<dbReference type="InterPro" id="IPR008278">
    <property type="entry name" value="4-PPantetheinyl_Trfase_dom"/>
</dbReference>
<evidence type="ECO:0000256" key="2">
    <source>
        <dbReference type="ARBA" id="ARBA00022679"/>
    </source>
</evidence>
<name>A0A074LUQ7_9BACL</name>
<dbReference type="AlphaFoldDB" id="A0A074LUQ7"/>
<gene>
    <name evidence="8" type="primary">acpS</name>
    <name evidence="10" type="ORF">EL26_04385</name>
</gene>
<sequence>MKIGIDITHLEDFTHFDESAVGVVFSPREWTEVDEHPNHLACKAGRFAAKEAVLKVLECGLGEIELVEIEILKAPSGKPCVTLSGRALESFHRHALNQLELSISHHRDYAVAVAVAAP</sequence>
<dbReference type="RefSeq" id="WP_052035974.1">
    <property type="nucleotide sequence ID" value="NZ_JMIR01000004.1"/>
</dbReference>
<keyword evidence="2 8" id="KW-0808">Transferase</keyword>
<comment type="function">
    <text evidence="8">Transfers the 4'-phosphopantetheine moiety from coenzyme A to a Ser of acyl-carrier-protein.</text>
</comment>